<name>A0ABT2NG18_9CYAN</name>
<gene>
    <name evidence="1" type="ORF">NG792_28420</name>
</gene>
<dbReference type="Proteomes" id="UP001525961">
    <property type="component" value="Unassembled WGS sequence"/>
</dbReference>
<dbReference type="EMBL" id="JAMXFA010000092">
    <property type="protein sequence ID" value="MCT7981653.1"/>
    <property type="molecule type" value="Genomic_DNA"/>
</dbReference>
<evidence type="ECO:0000313" key="1">
    <source>
        <dbReference type="EMBL" id="MCT7981653.1"/>
    </source>
</evidence>
<dbReference type="RefSeq" id="WP_261237798.1">
    <property type="nucleotide sequence ID" value="NZ_JAMXFA010000092.1"/>
</dbReference>
<evidence type="ECO:0000313" key="2">
    <source>
        <dbReference type="Proteomes" id="UP001525961"/>
    </source>
</evidence>
<comment type="caution">
    <text evidence="1">The sequence shown here is derived from an EMBL/GenBank/DDBJ whole genome shotgun (WGS) entry which is preliminary data.</text>
</comment>
<accession>A0ABT2NG18</accession>
<reference evidence="1 2" key="1">
    <citation type="journal article" date="2022" name="Front. Microbiol.">
        <title>High genomic differentiation and limited gene flow indicate recent cryptic speciation within the genus Laspinema (cyanobacteria).</title>
        <authorList>
            <person name="Stanojkovic A."/>
            <person name="Skoupy S."/>
            <person name="Skaloud P."/>
            <person name="Dvorak P."/>
        </authorList>
    </citation>
    <scope>NUCLEOTIDE SEQUENCE [LARGE SCALE GENOMIC DNA]</scope>
    <source>
        <strain evidence="1 2">D3b</strain>
    </source>
</reference>
<protein>
    <submittedName>
        <fullName evidence="1">Uncharacterized protein</fullName>
    </submittedName>
</protein>
<proteinExistence type="predicted"/>
<organism evidence="1 2">
    <name type="scientific">Laspinema olomoucense D3b</name>
    <dbReference type="NCBI Taxonomy" id="2953688"/>
    <lineage>
        <taxon>Bacteria</taxon>
        <taxon>Bacillati</taxon>
        <taxon>Cyanobacteriota</taxon>
        <taxon>Cyanophyceae</taxon>
        <taxon>Oscillatoriophycideae</taxon>
        <taxon>Oscillatoriales</taxon>
        <taxon>Laspinemataceae</taxon>
        <taxon>Laspinema</taxon>
        <taxon>Laspinema olomoucense</taxon>
    </lineage>
</organism>
<keyword evidence="2" id="KW-1185">Reference proteome</keyword>
<sequence length="165" mass="17796">MYLIVLRCPPNLRLNPCSCSQDFRGGRISINTQGICDTEFCDRLSDQTSDITPTLERDAELSGIVTLNTPDLDPTDALVPLETNFLDPSGQSTTGCQGDENSFTVGGRRGIPASPTDLLSETRILTDLGRIHSNRITAGRNREGSKLGFPGLAYGTILTIPLLSL</sequence>